<dbReference type="PANTHER" id="PTHR46268">
    <property type="entry name" value="STRESS RESPONSE PROTEIN NHAX"/>
    <property type="match status" value="1"/>
</dbReference>
<evidence type="ECO:0000259" key="2">
    <source>
        <dbReference type="Pfam" id="PF00582"/>
    </source>
</evidence>
<reference evidence="3 4" key="1">
    <citation type="submission" date="2018-06" db="EMBL/GenBank/DDBJ databases">
        <authorList>
            <consortium name="Pathogen Informatics"/>
            <person name="Doyle S."/>
        </authorList>
    </citation>
    <scope>NUCLEOTIDE SEQUENCE [LARGE SCALE GENOMIC DNA]</scope>
    <source>
        <strain evidence="3 4">NCTC10684</strain>
    </source>
</reference>
<sequence>MPFKTIVAIIQSERDVSRVLDVAIPFAERHESHLIGVHAEALAMPYTTAVGFPDTEFIQANADLCKERAEKVQQAFLSRIETSGVSFEWRSFESFSGDSALSGVESARCADIVIVAQASPEARDSVAADIDSLIYEAGRPVLVVPHSAPLISTFRRILVAWNGSREATRAAFDALPFVIEADATEILVIDPVETAAQSMDAAGAEIASAFARHGAKVSVSVEQSRGHTVDAVIHNKVVETGADLLVMGAYSHSWIREFLFGGITRNILQAGDTAILLSR</sequence>
<dbReference type="Proteomes" id="UP000254701">
    <property type="component" value="Unassembled WGS sequence"/>
</dbReference>
<dbReference type="PRINTS" id="PR01438">
    <property type="entry name" value="UNVRSLSTRESS"/>
</dbReference>
<dbReference type="RefSeq" id="WP_115733845.1">
    <property type="nucleotide sequence ID" value="NZ_BAAAVY010000002.1"/>
</dbReference>
<comment type="similarity">
    <text evidence="1">Belongs to the universal stress protein A family.</text>
</comment>
<evidence type="ECO:0000313" key="3">
    <source>
        <dbReference type="EMBL" id="SUU90278.1"/>
    </source>
</evidence>
<evidence type="ECO:0000313" key="4">
    <source>
        <dbReference type="Proteomes" id="UP000254701"/>
    </source>
</evidence>
<proteinExistence type="inferred from homology"/>
<dbReference type="EMBL" id="UFSM01000001">
    <property type="protein sequence ID" value="SUU90278.1"/>
    <property type="molecule type" value="Genomic_DNA"/>
</dbReference>
<accession>A0A380WN59</accession>
<dbReference type="InterPro" id="IPR006016">
    <property type="entry name" value="UspA"/>
</dbReference>
<feature type="domain" description="UspA" evidence="2">
    <location>
        <begin position="154"/>
        <end position="274"/>
    </location>
</feature>
<dbReference type="PANTHER" id="PTHR46268:SF15">
    <property type="entry name" value="UNIVERSAL STRESS PROTEIN HP_0031"/>
    <property type="match status" value="1"/>
</dbReference>
<dbReference type="AlphaFoldDB" id="A0A380WN59"/>
<evidence type="ECO:0000256" key="1">
    <source>
        <dbReference type="ARBA" id="ARBA00008791"/>
    </source>
</evidence>
<gene>
    <name evidence="3" type="ORF">NCTC10684_03532</name>
</gene>
<dbReference type="CDD" id="cd00293">
    <property type="entry name" value="USP-like"/>
    <property type="match status" value="1"/>
</dbReference>
<dbReference type="Gene3D" id="3.40.50.12370">
    <property type="match status" value="1"/>
</dbReference>
<name>A0A380WN59_AMIAI</name>
<organism evidence="3 4">
    <name type="scientific">Aminobacter aminovorans</name>
    <name type="common">Chelatobacter heintzii</name>
    <dbReference type="NCBI Taxonomy" id="83263"/>
    <lineage>
        <taxon>Bacteria</taxon>
        <taxon>Pseudomonadati</taxon>
        <taxon>Pseudomonadota</taxon>
        <taxon>Alphaproteobacteria</taxon>
        <taxon>Hyphomicrobiales</taxon>
        <taxon>Phyllobacteriaceae</taxon>
        <taxon>Aminobacter</taxon>
    </lineage>
</organism>
<dbReference type="Pfam" id="PF00582">
    <property type="entry name" value="Usp"/>
    <property type="match status" value="1"/>
</dbReference>
<dbReference type="InterPro" id="IPR006015">
    <property type="entry name" value="Universal_stress_UspA"/>
</dbReference>
<dbReference type="SUPFAM" id="SSF52402">
    <property type="entry name" value="Adenine nucleotide alpha hydrolases-like"/>
    <property type="match status" value="2"/>
</dbReference>
<dbReference type="OrthoDB" id="9804721at2"/>
<protein>
    <submittedName>
        <fullName evidence="3">Universal stress protein family</fullName>
    </submittedName>
</protein>